<proteinExistence type="predicted"/>
<organism evidence="1 2">
    <name type="scientific">Nostoc edaphicum CCNP1411</name>
    <dbReference type="NCBI Taxonomy" id="1472755"/>
    <lineage>
        <taxon>Bacteria</taxon>
        <taxon>Bacillati</taxon>
        <taxon>Cyanobacteriota</taxon>
        <taxon>Cyanophyceae</taxon>
        <taxon>Nostocales</taxon>
        <taxon>Nostocaceae</taxon>
        <taxon>Nostoc</taxon>
    </lineage>
</organism>
<dbReference type="AlphaFoldDB" id="A0A7D7LDN8"/>
<gene>
    <name evidence="1" type="ORF">HUN01_17540</name>
</gene>
<protein>
    <submittedName>
        <fullName evidence="1">Helix-turn-helix domain-containing protein</fullName>
    </submittedName>
</protein>
<keyword evidence="2" id="KW-1185">Reference proteome</keyword>
<accession>A0A7D7LDN8</accession>
<dbReference type="KEGG" id="ned:HUN01_17540"/>
<evidence type="ECO:0000313" key="2">
    <source>
        <dbReference type="Proteomes" id="UP000514713"/>
    </source>
</evidence>
<dbReference type="Pfam" id="PF13565">
    <property type="entry name" value="HTH_32"/>
    <property type="match status" value="1"/>
</dbReference>
<dbReference type="EMBL" id="CP054698">
    <property type="protein sequence ID" value="QMS89294.1"/>
    <property type="molecule type" value="Genomic_DNA"/>
</dbReference>
<dbReference type="Proteomes" id="UP000514713">
    <property type="component" value="Chromosome"/>
</dbReference>
<dbReference type="InterPro" id="IPR009057">
    <property type="entry name" value="Homeodomain-like_sf"/>
</dbReference>
<evidence type="ECO:0000313" key="1">
    <source>
        <dbReference type="EMBL" id="QMS89294.1"/>
    </source>
</evidence>
<name>A0A7D7LDN8_9NOSO</name>
<dbReference type="SUPFAM" id="SSF46689">
    <property type="entry name" value="Homeodomain-like"/>
    <property type="match status" value="1"/>
</dbReference>
<dbReference type="RefSeq" id="WP_181932329.1">
    <property type="nucleotide sequence ID" value="NZ_CP054698.1"/>
</dbReference>
<reference evidence="2" key="1">
    <citation type="submission" date="2020-06" db="EMBL/GenBank/DDBJ databases">
        <title>Nostoc edaphicum CCNP1411 genome.</title>
        <authorList>
            <person name="Fidor A."/>
            <person name="Grabski M."/>
            <person name="Gawor J."/>
            <person name="Gromadka R."/>
            <person name="Wegrzyn G."/>
            <person name="Mazur-Marzec H."/>
        </authorList>
    </citation>
    <scope>NUCLEOTIDE SEQUENCE [LARGE SCALE GENOMIC DNA]</scope>
    <source>
        <strain evidence="2">CCNP1411</strain>
    </source>
</reference>
<sequence length="238" mass="26778">MSECQVSFETKYLSACGGKCLTPFQRKLLLQNLDDSLPESYRQRIEIMLLADEGKTQTDICQTLGCCAATARHWTHIARAGMAHQWQDCPIGRPKAVNDQYLERLKQLVNNSPRDHGYAFRRWTANWLAKHLAKEFGIEVSDRHIKRLLKQMGLSTLPKPINAEQSSNEKATSSKILISDLKSAAIPDNSEFLPINFAKLGKDLDIYGARYICSVSFSATVQQYSGLFSFDRGISTLS</sequence>